<dbReference type="PANTHER" id="PTHR34824:SF1">
    <property type="entry name" value="HEAT-INDUCIBLE TRANSCRIPTION REPRESSOR HRCA"/>
    <property type="match status" value="1"/>
</dbReference>
<keyword evidence="1 5" id="KW-0678">Repressor</keyword>
<evidence type="ECO:0000256" key="5">
    <source>
        <dbReference type="HAMAP-Rule" id="MF_00081"/>
    </source>
</evidence>
<comment type="similarity">
    <text evidence="5">Belongs to the HrcA family.</text>
</comment>
<evidence type="ECO:0000259" key="6">
    <source>
        <dbReference type="Pfam" id="PF01628"/>
    </source>
</evidence>
<dbReference type="KEGG" id="caci:CLOAM0755"/>
<evidence type="ECO:0000256" key="4">
    <source>
        <dbReference type="ARBA" id="ARBA00023163"/>
    </source>
</evidence>
<evidence type="ECO:0000256" key="1">
    <source>
        <dbReference type="ARBA" id="ARBA00022491"/>
    </source>
</evidence>
<evidence type="ECO:0000313" key="7">
    <source>
        <dbReference type="EMBL" id="CAO80638.1"/>
    </source>
</evidence>
<feature type="domain" description="Heat-inducible transcription repressor HrcA C-terminal" evidence="6">
    <location>
        <begin position="117"/>
        <end position="328"/>
    </location>
</feature>
<keyword evidence="4 5" id="KW-0804">Transcription</keyword>
<dbReference type="InterPro" id="IPR002571">
    <property type="entry name" value="HrcA"/>
</dbReference>
<dbReference type="SUPFAM" id="SSF46785">
    <property type="entry name" value="Winged helix' DNA-binding domain"/>
    <property type="match status" value="1"/>
</dbReference>
<dbReference type="GO" id="GO:0003677">
    <property type="term" value="F:DNA binding"/>
    <property type="evidence" value="ECO:0007669"/>
    <property type="project" value="InterPro"/>
</dbReference>
<dbReference type="EMBL" id="CU466930">
    <property type="protein sequence ID" value="CAO80638.1"/>
    <property type="molecule type" value="Genomic_DNA"/>
</dbReference>
<dbReference type="InterPro" id="IPR036390">
    <property type="entry name" value="WH_DNA-bd_sf"/>
</dbReference>
<dbReference type="NCBIfam" id="TIGR00331">
    <property type="entry name" value="hrcA"/>
    <property type="match status" value="1"/>
</dbReference>
<keyword evidence="3 5" id="KW-0346">Stress response</keyword>
<accession>B0VH23</accession>
<evidence type="ECO:0000313" key="8">
    <source>
        <dbReference type="Proteomes" id="UP000002019"/>
    </source>
</evidence>
<dbReference type="InterPro" id="IPR036388">
    <property type="entry name" value="WH-like_DNA-bd_sf"/>
</dbReference>
<dbReference type="Gene3D" id="3.30.450.40">
    <property type="match status" value="1"/>
</dbReference>
<dbReference type="InterPro" id="IPR023120">
    <property type="entry name" value="WHTH_transcript_rep_HrcA_IDD"/>
</dbReference>
<name>B0VH23_CLOAI</name>
<dbReference type="Pfam" id="PF01628">
    <property type="entry name" value="HrcA"/>
    <property type="match status" value="1"/>
</dbReference>
<reference evidence="7 8" key="1">
    <citation type="journal article" date="2008" name="J. Bacteriol.">
        <title>'Candidatus Cloacamonas acidaminovorans': genome sequence reconstruction provides a first glimpse of a new bacterial division.</title>
        <authorList>
            <person name="Pelletier E."/>
            <person name="Kreimeyer A."/>
            <person name="Bocs S."/>
            <person name="Rouy Z."/>
            <person name="Gyapay G."/>
            <person name="Chouari R."/>
            <person name="Riviere D."/>
            <person name="Ganesan A."/>
            <person name="Daegelen P."/>
            <person name="Sghir A."/>
            <person name="Cohen G.N."/>
            <person name="Medigue C."/>
            <person name="Weissenbach J."/>
            <person name="Le Paslier D."/>
        </authorList>
    </citation>
    <scope>NUCLEOTIDE SEQUENCE [LARGE SCALE GENOMIC DNA]</scope>
    <source>
        <strain evidence="8">Evry</strain>
    </source>
</reference>
<sequence>MVETMKKNVLRLNETLKALVDEYIMSCEPVSSRILNEKYLRNVSSATLRLDLLKLEKMNLISQPHTSAGRIPTIKGYREYLRLIEPEIEKIRYEGMDLLREILVRNYKDTPRALYYIMENLAKETDQLSFVAEPEVSSGYLAKLDVFSIGENKLIFVMSLDSGLDKTVILKCDNELTEAQLKKLVRYLNDELAGLQIYDIANRVLVEMQENADNGMISWFLAELHKAFMEISDFFIHYDGSINFLEQKEFDDKENILKFMSLLQRQDFLLNTMRKHQSDKEVNVVLGEDLAKGSWLDFALIYAKYEVFGIPGYLGVLAPVRTEYRKLIPLIRDVANTITNTTKRGMVVPQEKKE</sequence>
<dbReference type="Proteomes" id="UP000002019">
    <property type="component" value="Chromosome"/>
</dbReference>
<keyword evidence="8" id="KW-1185">Reference proteome</keyword>
<dbReference type="Gene3D" id="1.10.10.10">
    <property type="entry name" value="Winged helix-like DNA-binding domain superfamily/Winged helix DNA-binding domain"/>
    <property type="match status" value="1"/>
</dbReference>
<dbReference type="STRING" id="459349.CLOAM0755"/>
<organism evidence="7 8">
    <name type="scientific">Cloacimonas acidaminovorans (strain Evry)</name>
    <dbReference type="NCBI Taxonomy" id="459349"/>
    <lineage>
        <taxon>Bacteria</taxon>
        <taxon>Pseudomonadati</taxon>
        <taxon>Candidatus Cloacimonadota</taxon>
        <taxon>Candidatus Cloacimonadia</taxon>
        <taxon>Candidatus Cloacimonadales</taxon>
        <taxon>Candidatus Cloacimonadaceae</taxon>
        <taxon>Candidatus Cloacimonas</taxon>
    </lineage>
</organism>
<dbReference type="SUPFAM" id="SSF55781">
    <property type="entry name" value="GAF domain-like"/>
    <property type="match status" value="1"/>
</dbReference>
<dbReference type="GO" id="GO:0045892">
    <property type="term" value="P:negative regulation of DNA-templated transcription"/>
    <property type="evidence" value="ECO:0007669"/>
    <property type="project" value="UniProtKB-UniRule"/>
</dbReference>
<dbReference type="eggNOG" id="COG1420">
    <property type="taxonomic scope" value="Bacteria"/>
</dbReference>
<comment type="function">
    <text evidence="5">Negative regulator of class I heat shock genes (grpE-dnaK-dnaJ and groELS operons). Prevents heat-shock induction of these operons.</text>
</comment>
<dbReference type="InterPro" id="IPR029016">
    <property type="entry name" value="GAF-like_dom_sf"/>
</dbReference>
<keyword evidence="2 5" id="KW-0805">Transcription regulation</keyword>
<dbReference type="InterPro" id="IPR021153">
    <property type="entry name" value="HrcA_C"/>
</dbReference>
<dbReference type="Gene3D" id="3.30.390.60">
    <property type="entry name" value="Heat-inducible transcription repressor hrca homolog, domain 3"/>
    <property type="match status" value="1"/>
</dbReference>
<dbReference type="PIRSF" id="PIRSF005485">
    <property type="entry name" value="HrcA"/>
    <property type="match status" value="1"/>
</dbReference>
<dbReference type="PANTHER" id="PTHR34824">
    <property type="entry name" value="HEAT-INDUCIBLE TRANSCRIPTION REPRESSOR HRCA"/>
    <property type="match status" value="1"/>
</dbReference>
<dbReference type="HAMAP" id="MF_00081">
    <property type="entry name" value="HrcA"/>
    <property type="match status" value="1"/>
</dbReference>
<evidence type="ECO:0000256" key="3">
    <source>
        <dbReference type="ARBA" id="ARBA00023016"/>
    </source>
</evidence>
<dbReference type="HOGENOM" id="CLU_050019_2_0_0"/>
<dbReference type="AlphaFoldDB" id="B0VH23"/>
<proteinExistence type="inferred from homology"/>
<gene>
    <name evidence="5" type="primary">hrcA</name>
    <name evidence="7" type="ordered locus">CLOAM0755</name>
</gene>
<protein>
    <recommendedName>
        <fullName evidence="5">Heat-inducible transcription repressor HrcA</fullName>
    </recommendedName>
</protein>
<evidence type="ECO:0000256" key="2">
    <source>
        <dbReference type="ARBA" id="ARBA00023015"/>
    </source>
</evidence>